<keyword evidence="7" id="KW-0460">Magnesium</keyword>
<evidence type="ECO:0000256" key="7">
    <source>
        <dbReference type="HAMAP-Rule" id="MF_00109"/>
    </source>
</evidence>
<dbReference type="EMBL" id="CP132942">
    <property type="protein sequence ID" value="XCB32702.1"/>
    <property type="molecule type" value="Genomic_DNA"/>
</dbReference>
<evidence type="ECO:0000256" key="2">
    <source>
        <dbReference type="ARBA" id="ARBA00022679"/>
    </source>
</evidence>
<keyword evidence="4 7" id="KW-0418">Kinase</keyword>
<evidence type="ECO:0000256" key="4">
    <source>
        <dbReference type="ARBA" id="ARBA00022777"/>
    </source>
</evidence>
<evidence type="ECO:0000256" key="6">
    <source>
        <dbReference type="ARBA" id="ARBA00023141"/>
    </source>
</evidence>
<dbReference type="GO" id="GO:0009423">
    <property type="term" value="P:chorismate biosynthetic process"/>
    <property type="evidence" value="ECO:0007669"/>
    <property type="project" value="UniProtKB-UniRule"/>
</dbReference>
<dbReference type="CDD" id="cd00464">
    <property type="entry name" value="SK"/>
    <property type="match status" value="1"/>
</dbReference>
<feature type="binding site" evidence="7">
    <location>
        <position position="84"/>
    </location>
    <ligand>
        <name>substrate</name>
    </ligand>
</feature>
<evidence type="ECO:0000256" key="3">
    <source>
        <dbReference type="ARBA" id="ARBA00022741"/>
    </source>
</evidence>
<dbReference type="GO" id="GO:0005829">
    <property type="term" value="C:cytosol"/>
    <property type="evidence" value="ECO:0007669"/>
    <property type="project" value="TreeGrafter"/>
</dbReference>
<reference evidence="9" key="1">
    <citation type="submission" date="2023-08" db="EMBL/GenBank/DDBJ databases">
        <authorList>
            <person name="Messyasz A."/>
            <person name="Mannisto M.K."/>
            <person name="Kerkhof L.J."/>
            <person name="Haggblom M."/>
        </authorList>
    </citation>
    <scope>NUCLEOTIDE SEQUENCE</scope>
    <source>
        <strain evidence="9">X5P6</strain>
    </source>
</reference>
<protein>
    <recommendedName>
        <fullName evidence="7">Shikimate kinase</fullName>
        <shortName evidence="7">SK</shortName>
        <ecNumber evidence="7">2.7.1.71</ecNumber>
    </recommendedName>
</protein>
<comment type="catalytic activity">
    <reaction evidence="7">
        <text>shikimate + ATP = 3-phosphoshikimate + ADP + H(+)</text>
        <dbReference type="Rhea" id="RHEA:13121"/>
        <dbReference type="ChEBI" id="CHEBI:15378"/>
        <dbReference type="ChEBI" id="CHEBI:30616"/>
        <dbReference type="ChEBI" id="CHEBI:36208"/>
        <dbReference type="ChEBI" id="CHEBI:145989"/>
        <dbReference type="ChEBI" id="CHEBI:456216"/>
        <dbReference type="EC" id="2.7.1.71"/>
    </reaction>
</comment>
<evidence type="ECO:0000256" key="1">
    <source>
        <dbReference type="ARBA" id="ARBA00022605"/>
    </source>
</evidence>
<keyword evidence="2 7" id="KW-0808">Transferase</keyword>
<comment type="function">
    <text evidence="7">Catalyzes the specific phosphorylation of the 3-hydroxyl group of shikimic acid using ATP as a cosubstrate.</text>
</comment>
<feature type="binding site" evidence="7">
    <location>
        <position position="60"/>
    </location>
    <ligand>
        <name>substrate</name>
    </ligand>
</feature>
<sequence length="201" mass="22179">MTSTEPQTESPTESKPQIETMTEAPTHLKRLVLTGFMGAGKSTIGRLLAARIGWNFLDLDAHLESRTNATIPQLFEQHGEARFRRLESTALASALGYSNIVLALGGGTPEDLTNRLLLEQTPDTFTIFLDAHFPTLYDRCMLQDLGDPALARPVLRDPAAAQLRFERRHPLYRRMAGLTIPTSDQSPAQTVDALLLALAKK</sequence>
<dbReference type="PANTHER" id="PTHR21087:SF16">
    <property type="entry name" value="SHIKIMATE KINASE 1, CHLOROPLASTIC"/>
    <property type="match status" value="1"/>
</dbReference>
<dbReference type="SUPFAM" id="SSF52540">
    <property type="entry name" value="P-loop containing nucleoside triphosphate hydrolases"/>
    <property type="match status" value="1"/>
</dbReference>
<feature type="region of interest" description="Disordered" evidence="8">
    <location>
        <begin position="1"/>
        <end position="23"/>
    </location>
</feature>
<name>A0AAU7ZP52_9BACT</name>
<evidence type="ECO:0000256" key="8">
    <source>
        <dbReference type="SAM" id="MobiDB-lite"/>
    </source>
</evidence>
<accession>A0AAU7ZP52</accession>
<dbReference type="HAMAP" id="MF_00109">
    <property type="entry name" value="Shikimate_kinase"/>
    <property type="match status" value="1"/>
</dbReference>
<gene>
    <name evidence="7" type="primary">aroK</name>
    <name evidence="9" type="ORF">RBB77_20065</name>
</gene>
<dbReference type="Gene3D" id="3.40.50.300">
    <property type="entry name" value="P-loop containing nucleotide triphosphate hydrolases"/>
    <property type="match status" value="1"/>
</dbReference>
<dbReference type="RefSeq" id="WP_353063542.1">
    <property type="nucleotide sequence ID" value="NZ_CP132942.1"/>
</dbReference>
<organism evidence="9">
    <name type="scientific">Tunturiibacter psychrotolerans</name>
    <dbReference type="NCBI Taxonomy" id="3069686"/>
    <lineage>
        <taxon>Bacteria</taxon>
        <taxon>Pseudomonadati</taxon>
        <taxon>Acidobacteriota</taxon>
        <taxon>Terriglobia</taxon>
        <taxon>Terriglobales</taxon>
        <taxon>Acidobacteriaceae</taxon>
        <taxon>Tunturiibacter</taxon>
    </lineage>
</organism>
<evidence type="ECO:0000313" key="9">
    <source>
        <dbReference type="EMBL" id="XCB32702.1"/>
    </source>
</evidence>
<keyword evidence="7" id="KW-0963">Cytoplasm</keyword>
<dbReference type="GO" id="GO:0004765">
    <property type="term" value="F:shikimate kinase activity"/>
    <property type="evidence" value="ECO:0007669"/>
    <property type="project" value="UniProtKB-UniRule"/>
</dbReference>
<keyword evidence="1 7" id="KW-0028">Amino-acid biosynthesis</keyword>
<dbReference type="InterPro" id="IPR027417">
    <property type="entry name" value="P-loop_NTPase"/>
</dbReference>
<feature type="binding site" evidence="7">
    <location>
        <position position="42"/>
    </location>
    <ligand>
        <name>Mg(2+)</name>
        <dbReference type="ChEBI" id="CHEBI:18420"/>
    </ligand>
</feature>
<feature type="compositionally biased region" description="Low complexity" evidence="8">
    <location>
        <begin position="1"/>
        <end position="15"/>
    </location>
</feature>
<comment type="cofactor">
    <cofactor evidence="7">
        <name>Mg(2+)</name>
        <dbReference type="ChEBI" id="CHEBI:18420"/>
    </cofactor>
    <text evidence="7">Binds 1 Mg(2+) ion per subunit.</text>
</comment>
<comment type="subcellular location">
    <subcellularLocation>
        <location evidence="7">Cytoplasm</location>
    </subcellularLocation>
</comment>
<feature type="binding site" evidence="7">
    <location>
        <begin position="38"/>
        <end position="43"/>
    </location>
    <ligand>
        <name>ATP</name>
        <dbReference type="ChEBI" id="CHEBI:30616"/>
    </ligand>
</feature>
<dbReference type="GO" id="GO:0005524">
    <property type="term" value="F:ATP binding"/>
    <property type="evidence" value="ECO:0007669"/>
    <property type="project" value="UniProtKB-UniRule"/>
</dbReference>
<reference evidence="9" key="2">
    <citation type="journal article" date="2024" name="Environ. Microbiol.">
        <title>Genome analysis and description of Tunturibacter gen. nov. expands the diversity of Terriglobia in tundra soils.</title>
        <authorList>
            <person name="Messyasz A."/>
            <person name="Mannisto M.K."/>
            <person name="Kerkhof L.J."/>
            <person name="Haggblom M.M."/>
        </authorList>
    </citation>
    <scope>NUCLEOTIDE SEQUENCE</scope>
    <source>
        <strain evidence="9">X5P6</strain>
    </source>
</reference>
<proteinExistence type="inferred from homology"/>
<feature type="binding site" evidence="7">
    <location>
        <position position="185"/>
    </location>
    <ligand>
        <name>ATP</name>
        <dbReference type="ChEBI" id="CHEBI:30616"/>
    </ligand>
</feature>
<keyword evidence="7" id="KW-0479">Metal-binding</keyword>
<dbReference type="InterPro" id="IPR031322">
    <property type="entry name" value="Shikimate/glucono_kinase"/>
</dbReference>
<keyword evidence="5 7" id="KW-0067">ATP-binding</keyword>
<comment type="pathway">
    <text evidence="7">Metabolic intermediate biosynthesis; chorismate biosynthesis; chorismate from D-erythrose 4-phosphate and phosphoenolpyruvate: step 5/7.</text>
</comment>
<dbReference type="GO" id="GO:0009073">
    <property type="term" value="P:aromatic amino acid family biosynthetic process"/>
    <property type="evidence" value="ECO:0007669"/>
    <property type="project" value="UniProtKB-KW"/>
</dbReference>
<feature type="binding site" evidence="7">
    <location>
        <position position="106"/>
    </location>
    <ligand>
        <name>substrate</name>
    </ligand>
</feature>
<feature type="binding site" evidence="7">
    <location>
        <position position="168"/>
    </location>
    <ligand>
        <name>substrate</name>
    </ligand>
</feature>
<keyword evidence="6 7" id="KW-0057">Aromatic amino acid biosynthesis</keyword>
<dbReference type="Pfam" id="PF01202">
    <property type="entry name" value="SKI"/>
    <property type="match status" value="1"/>
</dbReference>
<dbReference type="PANTHER" id="PTHR21087">
    <property type="entry name" value="SHIKIMATE KINASE"/>
    <property type="match status" value="1"/>
</dbReference>
<dbReference type="EC" id="2.7.1.71" evidence="7"/>
<keyword evidence="3 7" id="KW-0547">Nucleotide-binding</keyword>
<dbReference type="AlphaFoldDB" id="A0AAU7ZP52"/>
<dbReference type="PRINTS" id="PR01100">
    <property type="entry name" value="SHIKIMTKNASE"/>
</dbReference>
<dbReference type="GO" id="GO:0000287">
    <property type="term" value="F:magnesium ion binding"/>
    <property type="evidence" value="ECO:0007669"/>
    <property type="project" value="UniProtKB-UniRule"/>
</dbReference>
<dbReference type="GO" id="GO:0008652">
    <property type="term" value="P:amino acid biosynthetic process"/>
    <property type="evidence" value="ECO:0007669"/>
    <property type="project" value="UniProtKB-KW"/>
</dbReference>
<evidence type="ECO:0000256" key="5">
    <source>
        <dbReference type="ARBA" id="ARBA00022840"/>
    </source>
</evidence>
<feature type="binding site" evidence="7">
    <location>
        <position position="152"/>
    </location>
    <ligand>
        <name>ATP</name>
        <dbReference type="ChEBI" id="CHEBI:30616"/>
    </ligand>
</feature>
<dbReference type="InterPro" id="IPR000623">
    <property type="entry name" value="Shikimate_kinase/TSH1"/>
</dbReference>
<comment type="similarity">
    <text evidence="7">Belongs to the shikimate kinase family.</text>
</comment>
<comment type="subunit">
    <text evidence="7">Monomer.</text>
</comment>
<dbReference type="KEGG" id="tpsc:RBB77_20065"/>